<dbReference type="STRING" id="272624.lpg1270"/>
<protein>
    <recommendedName>
        <fullName evidence="1">Glyoxalase-related protein domain-containing protein</fullName>
    </recommendedName>
</protein>
<dbReference type="InterPro" id="IPR045517">
    <property type="entry name" value="Glyoxalase_8"/>
</dbReference>
<sequence>MSPEKIKTTVTCELKSRAKIIKENYHNPELTLGNVLEALAQYYGFKDWNTAFAKLKDTPYNSSAYPAENSERLDRIINKILDGRRNKCDMSYRRNHNYITFLKKYIDKGLETWAPINWDDFVLKINLKFSDDYVFSVNRMLANVYHKGLFNE</sequence>
<name>Q5ZW17_LEGPH</name>
<reference evidence="2 3" key="1">
    <citation type="journal article" date="2004" name="Science">
        <title>The genomic sequence of the accidental pathogen Legionella pneumophila.</title>
        <authorList>
            <person name="Chien M."/>
            <person name="Morozova I."/>
            <person name="Shi S."/>
            <person name="Sheng H."/>
            <person name="Chen J."/>
            <person name="Gomez S.M."/>
            <person name="Asamani G."/>
            <person name="Hill K."/>
            <person name="Nuara J."/>
            <person name="Feder M."/>
            <person name="Rineer J."/>
            <person name="Greenberg J.J."/>
            <person name="Steshenko V."/>
            <person name="Park S.H."/>
            <person name="Zhao B."/>
            <person name="Teplitskaya E."/>
            <person name="Edwards J.R."/>
            <person name="Pampou S."/>
            <person name="Georghiou A."/>
            <person name="Chou I.C."/>
            <person name="Iannuccilli W."/>
            <person name="Ulz M.E."/>
            <person name="Kim D.H."/>
            <person name="Geringer-Sameth A."/>
            <person name="Goldsberry C."/>
            <person name="Morozov P."/>
            <person name="Fischer S.G."/>
            <person name="Segal G."/>
            <person name="Qu X."/>
            <person name="Rzhetsky A."/>
            <person name="Zhang P."/>
            <person name="Cayanis E."/>
            <person name="De Jong P.J."/>
            <person name="Ju J."/>
            <person name="Kalachikov S."/>
            <person name="Shuman H.A."/>
            <person name="Russo J.J."/>
        </authorList>
    </citation>
    <scope>NUCLEOTIDE SEQUENCE [LARGE SCALE GENOMIC DNA]</scope>
    <source>
        <strain evidence="3">Philadelphia 1 / ATCC 33152 / DSM 7513</strain>
    </source>
</reference>
<dbReference type="AlphaFoldDB" id="Q5ZW17"/>
<accession>Q5ZW17</accession>
<dbReference type="KEGG" id="lpn:lpg1270"/>
<evidence type="ECO:0000313" key="3">
    <source>
        <dbReference type="Proteomes" id="UP000000609"/>
    </source>
</evidence>
<proteinExistence type="predicted"/>
<dbReference type="HOGENOM" id="CLU_1720059_0_0_6"/>
<feature type="domain" description="Glyoxalase-related protein" evidence="1">
    <location>
        <begin position="11"/>
        <end position="60"/>
    </location>
</feature>
<dbReference type="PaxDb" id="272624-lpg1270"/>
<dbReference type="GeneID" id="57035263"/>
<gene>
    <name evidence="2" type="ordered locus">lpg1270</name>
</gene>
<organism evidence="2 3">
    <name type="scientific">Legionella pneumophila subsp. pneumophila (strain Philadelphia 1 / ATCC 33152 / DSM 7513)</name>
    <dbReference type="NCBI Taxonomy" id="272624"/>
    <lineage>
        <taxon>Bacteria</taxon>
        <taxon>Pseudomonadati</taxon>
        <taxon>Pseudomonadota</taxon>
        <taxon>Gammaproteobacteria</taxon>
        <taxon>Legionellales</taxon>
        <taxon>Legionellaceae</taxon>
        <taxon>Legionella</taxon>
    </lineage>
</organism>
<dbReference type="RefSeq" id="WP_010947002.1">
    <property type="nucleotide sequence ID" value="NC_002942.5"/>
</dbReference>
<keyword evidence="3" id="KW-1185">Reference proteome</keyword>
<dbReference type="Proteomes" id="UP000000609">
    <property type="component" value="Chromosome"/>
</dbReference>
<dbReference type="Pfam" id="PF20066">
    <property type="entry name" value="Glyoxalase_8"/>
    <property type="match status" value="1"/>
</dbReference>
<evidence type="ECO:0000259" key="1">
    <source>
        <dbReference type="Pfam" id="PF20066"/>
    </source>
</evidence>
<dbReference type="EMBL" id="AE017354">
    <property type="protein sequence ID" value="AAU27354.1"/>
    <property type="molecule type" value="Genomic_DNA"/>
</dbReference>
<dbReference type="OrthoDB" id="9803104at2"/>
<evidence type="ECO:0000313" key="2">
    <source>
        <dbReference type="EMBL" id="AAU27354.1"/>
    </source>
</evidence>